<proteinExistence type="predicted"/>
<reference evidence="1" key="1">
    <citation type="submission" date="2021-05" db="EMBL/GenBank/DDBJ databases">
        <authorList>
            <person name="Alioto T."/>
            <person name="Alioto T."/>
            <person name="Gomez Garrido J."/>
        </authorList>
    </citation>
    <scope>NUCLEOTIDE SEQUENCE</scope>
</reference>
<name>A0A8D8F847_CULPI</name>
<protein>
    <submittedName>
        <fullName evidence="1">(northern house mosquito) hypothetical protein</fullName>
    </submittedName>
</protein>
<dbReference type="EMBL" id="HBUE01044403">
    <property type="protein sequence ID" value="CAG6461968.1"/>
    <property type="molecule type" value="Transcribed_RNA"/>
</dbReference>
<sequence length="102" mass="10873">MASSSCALSAAFDARYVMCDFRLLVQLQSPVRCPVGTKPVSSCSLRRKKSSFVGTMSDELMSMMLTSSRRARLALLPPISEARARSFARSSASACASGMGAI</sequence>
<dbReference type="AlphaFoldDB" id="A0A8D8F847"/>
<dbReference type="EMBL" id="HBUE01044402">
    <property type="protein sequence ID" value="CAG6461966.1"/>
    <property type="molecule type" value="Transcribed_RNA"/>
</dbReference>
<dbReference type="EMBL" id="HBUE01269104">
    <property type="protein sequence ID" value="CAG6562998.1"/>
    <property type="molecule type" value="Transcribed_RNA"/>
</dbReference>
<organism evidence="1">
    <name type="scientific">Culex pipiens</name>
    <name type="common">House mosquito</name>
    <dbReference type="NCBI Taxonomy" id="7175"/>
    <lineage>
        <taxon>Eukaryota</taxon>
        <taxon>Metazoa</taxon>
        <taxon>Ecdysozoa</taxon>
        <taxon>Arthropoda</taxon>
        <taxon>Hexapoda</taxon>
        <taxon>Insecta</taxon>
        <taxon>Pterygota</taxon>
        <taxon>Neoptera</taxon>
        <taxon>Endopterygota</taxon>
        <taxon>Diptera</taxon>
        <taxon>Nematocera</taxon>
        <taxon>Culicoidea</taxon>
        <taxon>Culicidae</taxon>
        <taxon>Culicinae</taxon>
        <taxon>Culicini</taxon>
        <taxon>Culex</taxon>
        <taxon>Culex</taxon>
    </lineage>
</organism>
<evidence type="ECO:0000313" key="1">
    <source>
        <dbReference type="EMBL" id="CAG6461966.1"/>
    </source>
</evidence>
<dbReference type="EMBL" id="HBUE01163856">
    <property type="protein sequence ID" value="CAG6511567.1"/>
    <property type="molecule type" value="Transcribed_RNA"/>
</dbReference>
<accession>A0A8D8F847</accession>